<evidence type="ECO:0000313" key="1">
    <source>
        <dbReference type="EMBL" id="KAJ7988143.1"/>
    </source>
</evidence>
<protein>
    <submittedName>
        <fullName evidence="1">Uncharacterized protein</fullName>
    </submittedName>
</protein>
<comment type="caution">
    <text evidence="1">The sequence shown here is derived from an EMBL/GenBank/DDBJ whole genome shotgun (WGS) entry which is preliminary data.</text>
</comment>
<proteinExistence type="predicted"/>
<dbReference type="EMBL" id="CM055758">
    <property type="protein sequence ID" value="KAJ7988143.1"/>
    <property type="molecule type" value="Genomic_DNA"/>
</dbReference>
<sequence length="618" mass="68305">MKQFHYWKNKRRGLTTAARAFRRNIAQIWPRLPVLSSPMMGRFSCVWQRGSAFAAFLRQTHPATGTVLKYSSTKAEPRLPRMDYQDAVCTLNTLQTNASALDQVRRERGHPQLQLQAMRGFLERAGLGVEDLDHLNIIHVTGTKGKGSTCAFTEKILRSYGFQTGFYSSPHLVQVRERIRINGQAISKELFTKYFWQVYGRLYETKDAHGGSMPAYFRFLTILAFHVFLQEKVDLAVVEVGIGGAYDCTNIIRRPWVCGISSLGIDHTSILGDTIEKIAWQKGGILKPGVPAFTVKQPEGPMTVLKERAKEIGCPLWVCPKLGEYPVDSGPLHLGLAGHHQHSNASLALQLSHSWLQRRCLPDDSLPSQCVTDHCKGVLPADGFNPSPNMVKGLADTEWPGRTQTLNHGPVTYFLDGAHTTRSMLACVQWFSEAAAQQERTAGGPVARVLLFNATGERDSAALLKLLVPCHFDFAVFCPNITEAIASCNAADQQNFNVSVENMLTRCLDNQRSWHLLNDHEEKPGADLLISRDTLPLVASGQRSETLVFPCILSALQWLSQGRDSILAHPDKRVIPVKPSVTAKAAPLRDAAGIHVLVTGSLHLVGGVLKHVDPSFAC</sequence>
<accession>A0ACC2F9Y4</accession>
<keyword evidence="2" id="KW-1185">Reference proteome</keyword>
<gene>
    <name evidence="1" type="ORF">DPEC_G00320560</name>
</gene>
<dbReference type="Proteomes" id="UP001157502">
    <property type="component" value="Chromosome 31"/>
</dbReference>
<name>A0ACC2F9Y4_DALPE</name>
<organism evidence="1 2">
    <name type="scientific">Dallia pectoralis</name>
    <name type="common">Alaska blackfish</name>
    <dbReference type="NCBI Taxonomy" id="75939"/>
    <lineage>
        <taxon>Eukaryota</taxon>
        <taxon>Metazoa</taxon>
        <taxon>Chordata</taxon>
        <taxon>Craniata</taxon>
        <taxon>Vertebrata</taxon>
        <taxon>Euteleostomi</taxon>
        <taxon>Actinopterygii</taxon>
        <taxon>Neopterygii</taxon>
        <taxon>Teleostei</taxon>
        <taxon>Protacanthopterygii</taxon>
        <taxon>Esociformes</taxon>
        <taxon>Umbridae</taxon>
        <taxon>Dallia</taxon>
    </lineage>
</organism>
<evidence type="ECO:0000313" key="2">
    <source>
        <dbReference type="Proteomes" id="UP001157502"/>
    </source>
</evidence>
<reference evidence="1" key="1">
    <citation type="submission" date="2021-05" db="EMBL/GenBank/DDBJ databases">
        <authorList>
            <person name="Pan Q."/>
            <person name="Jouanno E."/>
            <person name="Zahm M."/>
            <person name="Klopp C."/>
            <person name="Cabau C."/>
            <person name="Louis A."/>
            <person name="Berthelot C."/>
            <person name="Parey E."/>
            <person name="Roest Crollius H."/>
            <person name="Montfort J."/>
            <person name="Robinson-Rechavi M."/>
            <person name="Bouchez O."/>
            <person name="Lampietro C."/>
            <person name="Lopez Roques C."/>
            <person name="Donnadieu C."/>
            <person name="Postlethwait J."/>
            <person name="Bobe J."/>
            <person name="Dillon D."/>
            <person name="Chandos A."/>
            <person name="von Hippel F."/>
            <person name="Guiguen Y."/>
        </authorList>
    </citation>
    <scope>NUCLEOTIDE SEQUENCE</scope>
    <source>
        <strain evidence="1">YG-Jan2019</strain>
    </source>
</reference>